<dbReference type="AlphaFoldDB" id="A0A150IJI8"/>
<comment type="caution">
    <text evidence="5">The sequence shown here is derived from an EMBL/GenBank/DDBJ whole genome shotgun (WGS) entry which is preliminary data.</text>
</comment>
<sequence length="338" mass="37919">MTKTIRKIPIHFVLSGGAAKGFVHIGVLKAFEELGITPASITGTSAGALFGGLYSIYGNFAETKKKIDEFMSSEAYTEFTDNYLLPDIGTKKDEEKETIFDFFKKKEKFKSKLSKVSSSISEKFFSVIKGTKAFLNLFDDEALVASEDINKIYDAIYSDINIEDLKIPFIAVASEIRSKSVYCFKKGKISLAVAASTAIPLIFPSVRFDDMILYDGGIVSNLPVNESIENFGDGIRIGVDVSSPPVPLDEDANFFEIIQQIISTSIWSKQISDRKLCDLLFIPLKETIGWFSFDLKDKLIDIGYKAIMERKDEINQRINEIIKLKSSKNWFFKMIGNK</sequence>
<feature type="domain" description="PNPLA" evidence="4">
    <location>
        <begin position="12"/>
        <end position="228"/>
    </location>
</feature>
<evidence type="ECO:0000256" key="3">
    <source>
        <dbReference type="ARBA" id="ARBA00023098"/>
    </source>
</evidence>
<gene>
    <name evidence="5" type="ORF">APG10_01273</name>
</gene>
<keyword evidence="2" id="KW-0442">Lipid degradation</keyword>
<dbReference type="Pfam" id="PF01734">
    <property type="entry name" value="Patatin"/>
    <property type="match status" value="1"/>
</dbReference>
<proteinExistence type="predicted"/>
<keyword evidence="3" id="KW-0443">Lipid metabolism</keyword>
<dbReference type="GO" id="GO:0016042">
    <property type="term" value="P:lipid catabolic process"/>
    <property type="evidence" value="ECO:0007669"/>
    <property type="project" value="UniProtKB-KW"/>
</dbReference>
<dbReference type="PANTHER" id="PTHR14226:SF29">
    <property type="entry name" value="NEUROPATHY TARGET ESTERASE SWS"/>
    <property type="match status" value="1"/>
</dbReference>
<keyword evidence="1" id="KW-0378">Hydrolase</keyword>
<accession>A0A150IJI8</accession>
<dbReference type="PANTHER" id="PTHR14226">
    <property type="entry name" value="NEUROPATHY TARGET ESTERASE/SWISS CHEESE D.MELANOGASTER"/>
    <property type="match status" value="1"/>
</dbReference>
<dbReference type="EMBL" id="LNGE01000035">
    <property type="protein sequence ID" value="KYC44965.1"/>
    <property type="molecule type" value="Genomic_DNA"/>
</dbReference>
<dbReference type="SUPFAM" id="SSF52151">
    <property type="entry name" value="FabD/lysophospholipase-like"/>
    <property type="match status" value="1"/>
</dbReference>
<dbReference type="PROSITE" id="PS51635">
    <property type="entry name" value="PNPLA"/>
    <property type="match status" value="1"/>
</dbReference>
<dbReference type="Gene3D" id="3.40.1090.10">
    <property type="entry name" value="Cytosolic phospholipase A2 catalytic domain"/>
    <property type="match status" value="1"/>
</dbReference>
<dbReference type="InterPro" id="IPR050301">
    <property type="entry name" value="NTE"/>
</dbReference>
<evidence type="ECO:0000313" key="6">
    <source>
        <dbReference type="Proteomes" id="UP000092401"/>
    </source>
</evidence>
<dbReference type="InterPro" id="IPR002641">
    <property type="entry name" value="PNPLA_dom"/>
</dbReference>
<reference evidence="5 6" key="1">
    <citation type="journal article" date="2016" name="ISME J.">
        <title>Chasing the elusive Euryarchaeota class WSA2: genomes reveal a uniquely fastidious methyl-reducing methanogen.</title>
        <authorList>
            <person name="Nobu M.K."/>
            <person name="Narihiro T."/>
            <person name="Kuroda K."/>
            <person name="Mei R."/>
            <person name="Liu W.T."/>
        </authorList>
    </citation>
    <scope>NUCLEOTIDE SEQUENCE [LARGE SCALE GENOMIC DNA]</scope>
    <source>
        <strain evidence="5">B03fssc0709_Meth_Bin005</strain>
    </source>
</reference>
<protein>
    <recommendedName>
        <fullName evidence="4">PNPLA domain-containing protein</fullName>
    </recommendedName>
</protein>
<name>A0A150IJI8_9EURY</name>
<evidence type="ECO:0000259" key="4">
    <source>
        <dbReference type="PROSITE" id="PS51635"/>
    </source>
</evidence>
<dbReference type="Proteomes" id="UP000092401">
    <property type="component" value="Unassembled WGS sequence"/>
</dbReference>
<evidence type="ECO:0000256" key="2">
    <source>
        <dbReference type="ARBA" id="ARBA00022963"/>
    </source>
</evidence>
<dbReference type="InterPro" id="IPR016035">
    <property type="entry name" value="Acyl_Trfase/lysoPLipase"/>
</dbReference>
<evidence type="ECO:0000313" key="5">
    <source>
        <dbReference type="EMBL" id="KYC44965.1"/>
    </source>
</evidence>
<dbReference type="GO" id="GO:0016787">
    <property type="term" value="F:hydrolase activity"/>
    <property type="evidence" value="ECO:0007669"/>
    <property type="project" value="UniProtKB-KW"/>
</dbReference>
<evidence type="ECO:0000256" key="1">
    <source>
        <dbReference type="ARBA" id="ARBA00022801"/>
    </source>
</evidence>
<organism evidence="5 6">
    <name type="scientific">Candidatus Methanofastidiosum methylothiophilum</name>
    <dbReference type="NCBI Taxonomy" id="1705564"/>
    <lineage>
        <taxon>Archaea</taxon>
        <taxon>Methanobacteriati</taxon>
        <taxon>Methanobacteriota</taxon>
        <taxon>Stenosarchaea group</taxon>
        <taxon>Candidatus Methanofastidiosia</taxon>
        <taxon>Candidatus Methanofastidiosales</taxon>
        <taxon>Candidatus Methanofastidiosaceae</taxon>
        <taxon>Candidatus Methanofastidiosum</taxon>
    </lineage>
</organism>